<dbReference type="STRING" id="1479485.DA73_0229120"/>
<sequence>MVAQVGTDTFLNDLERVVQVRSEVAVALNKIADTIERAEVAGDTTSGKLSLERDIEDIKVATKNLHTGVFRLLVLGDMKRGKSTLLNALLGENLLPSDVNPCTAVLTVLRHGAEKKVTVYYNDGKSPQQLDFQNFKFKYTIDPQEAKKLEQEKKQAFPDVDYAVVEYPLPLLEKGIEIVDSPGLNDTEARNELSLGYVNNCHAILFVMRASQPCTLGERRYLENYIKGRGLSVFFLINAWDQVKESLIDPDDAEELKSAEDRLRQVFRANLSEYCYVDGHDIYDERVFEISSIQALRRRLKNSQASLEGTGIPEFTGSLNTFLTRERAIAELRQVRTLARQACNRTREAIERRILLLDQDVNQLRTRINSVEPEFKKLTSIRDQFQQEIRNTSDTKSKAVADSFRDYVLGLGNTFETDFLRYQPELNLFDFLSSGKREAFNIALQKAFEQYITDKSAAWTLTAEKDISAAFAQLSRSAAQYGASYNQVTDRITEQLTGEKVKVNTNTTTEEDNSPGWAKWAMGLLSLSRGNLAGVAMAGAGFDWKNILLNYFTVIGIGGIITAVTGVFLGPIGFALLGLGVGFLQADQARKELVKTAKKELVKYLPQVAQEQWHTVHKAVKECFDSYEKEVSTRINDDISARKSELDNLLKQKETREIDRETELKRLKKLEEDIFAQMQTVESAYNNLLAYYS</sequence>
<dbReference type="PROSITE" id="PS51718">
    <property type="entry name" value="G_DYNAMIN_2"/>
    <property type="match status" value="1"/>
</dbReference>
<dbReference type="OrthoDB" id="5477114at2"/>
<comment type="subcellular location">
    <subcellularLocation>
        <location evidence="1">Membrane</location>
    </subcellularLocation>
</comment>
<comment type="caution">
    <text evidence="10">The sequence shown here is derived from an EMBL/GenBank/DDBJ whole genome shotgun (WGS) entry which is preliminary data.</text>
</comment>
<keyword evidence="7" id="KW-0812">Transmembrane</keyword>
<reference evidence="9" key="2">
    <citation type="submission" date="2019-11" db="EMBL/GenBank/DDBJ databases">
        <title>Improved Assembly of Tolypothrix boutellei genome.</title>
        <authorList>
            <person name="Sarangi A.N."/>
            <person name="Mukherjee M."/>
            <person name="Ghosh S."/>
            <person name="Singh D."/>
            <person name="Das A."/>
            <person name="Kant S."/>
            <person name="Prusty A."/>
            <person name="Tripathy S."/>
        </authorList>
    </citation>
    <scope>NUCLEOTIDE SEQUENCE</scope>
    <source>
        <strain evidence="9">VB521301</strain>
    </source>
</reference>
<reference evidence="10" key="1">
    <citation type="journal article" date="2015" name="Genome Announc.">
        <title>Draft Genome Sequence of Tolypothrix boutellei Strain VB521301.</title>
        <authorList>
            <person name="Chandrababunaidu M.M."/>
            <person name="Singh D."/>
            <person name="Sen D."/>
            <person name="Bhan S."/>
            <person name="Das S."/>
            <person name="Gupta A."/>
            <person name="Adhikary S.P."/>
            <person name="Tripathy S."/>
        </authorList>
    </citation>
    <scope>NUCLEOTIDE SEQUENCE</scope>
    <source>
        <strain evidence="10">VB521301</strain>
    </source>
</reference>
<evidence type="ECO:0000256" key="6">
    <source>
        <dbReference type="ARBA" id="ARBA00023136"/>
    </source>
</evidence>
<dbReference type="InterPro" id="IPR027417">
    <property type="entry name" value="P-loop_NTPase"/>
</dbReference>
<keyword evidence="2" id="KW-0547">Nucleotide-binding</keyword>
<dbReference type="InterPro" id="IPR049399">
    <property type="entry name" value="BDLP-like_hel"/>
</dbReference>
<evidence type="ECO:0000256" key="3">
    <source>
        <dbReference type="ARBA" id="ARBA00022801"/>
    </source>
</evidence>
<dbReference type="InterPro" id="IPR045063">
    <property type="entry name" value="Dynamin_N"/>
</dbReference>
<dbReference type="GO" id="GO:0003924">
    <property type="term" value="F:GTPase activity"/>
    <property type="evidence" value="ECO:0007669"/>
    <property type="project" value="InterPro"/>
</dbReference>
<dbReference type="EMBL" id="JHEG02000058">
    <property type="protein sequence ID" value="KIE08605.1"/>
    <property type="molecule type" value="Genomic_DNA"/>
</dbReference>
<protein>
    <submittedName>
        <fullName evidence="10">Dynamin</fullName>
    </submittedName>
</protein>
<feature type="transmembrane region" description="Helical" evidence="7">
    <location>
        <begin position="551"/>
        <end position="584"/>
    </location>
</feature>
<dbReference type="Gene3D" id="3.40.50.300">
    <property type="entry name" value="P-loop containing nucleotide triphosphate hydrolases"/>
    <property type="match status" value="1"/>
</dbReference>
<keyword evidence="7" id="KW-1133">Transmembrane helix</keyword>
<gene>
    <name evidence="10" type="ORF">DA73_0229120</name>
    <name evidence="9" type="ORF">DA73_0400040345</name>
</gene>
<dbReference type="EMBL" id="JHEG04000002">
    <property type="protein sequence ID" value="KAF3883947.1"/>
    <property type="molecule type" value="Genomic_DNA"/>
</dbReference>
<evidence type="ECO:0000256" key="2">
    <source>
        <dbReference type="ARBA" id="ARBA00022741"/>
    </source>
</evidence>
<evidence type="ECO:0000313" key="10">
    <source>
        <dbReference type="EMBL" id="KIE08605.1"/>
    </source>
</evidence>
<evidence type="ECO:0000256" key="4">
    <source>
        <dbReference type="ARBA" id="ARBA00023054"/>
    </source>
</evidence>
<keyword evidence="3" id="KW-0378">Hydrolase</keyword>
<dbReference type="GO" id="GO:0016020">
    <property type="term" value="C:membrane"/>
    <property type="evidence" value="ECO:0007669"/>
    <property type="project" value="UniProtKB-SubCell"/>
</dbReference>
<evidence type="ECO:0000259" key="8">
    <source>
        <dbReference type="PROSITE" id="PS51718"/>
    </source>
</evidence>
<keyword evidence="5" id="KW-0342">GTP-binding</keyword>
<accession>A0A0C1R8I7</accession>
<dbReference type="GO" id="GO:0005525">
    <property type="term" value="F:GTP binding"/>
    <property type="evidence" value="ECO:0007669"/>
    <property type="project" value="UniProtKB-KW"/>
</dbReference>
<evidence type="ECO:0000313" key="9">
    <source>
        <dbReference type="EMBL" id="KAF3883947.1"/>
    </source>
</evidence>
<proteinExistence type="predicted"/>
<dbReference type="Proteomes" id="UP000029738">
    <property type="component" value="Unassembled WGS sequence"/>
</dbReference>
<dbReference type="AlphaFoldDB" id="A0A0C1R8I7"/>
<organism evidence="10">
    <name type="scientific">Tolypothrix bouteillei VB521301</name>
    <dbReference type="NCBI Taxonomy" id="1479485"/>
    <lineage>
        <taxon>Bacteria</taxon>
        <taxon>Bacillati</taxon>
        <taxon>Cyanobacteriota</taxon>
        <taxon>Cyanophyceae</taxon>
        <taxon>Nostocales</taxon>
        <taxon>Tolypothrichaceae</taxon>
        <taxon>Tolypothrix</taxon>
    </lineage>
</organism>
<dbReference type="Pfam" id="PF00350">
    <property type="entry name" value="Dynamin_N"/>
    <property type="match status" value="1"/>
</dbReference>
<evidence type="ECO:0000256" key="1">
    <source>
        <dbReference type="ARBA" id="ARBA00004370"/>
    </source>
</evidence>
<evidence type="ECO:0000256" key="7">
    <source>
        <dbReference type="SAM" id="Phobius"/>
    </source>
</evidence>
<dbReference type="InterPro" id="IPR027094">
    <property type="entry name" value="Mitofusin_fam"/>
</dbReference>
<dbReference type="CDD" id="cd09912">
    <property type="entry name" value="DLP_2"/>
    <property type="match status" value="1"/>
</dbReference>
<evidence type="ECO:0000313" key="11">
    <source>
        <dbReference type="Proteomes" id="UP000029738"/>
    </source>
</evidence>
<dbReference type="GO" id="GO:0008053">
    <property type="term" value="P:mitochondrial fusion"/>
    <property type="evidence" value="ECO:0007669"/>
    <property type="project" value="TreeGrafter"/>
</dbReference>
<feature type="domain" description="Dynamin-type G" evidence="8">
    <location>
        <begin position="66"/>
        <end position="313"/>
    </location>
</feature>
<dbReference type="InterPro" id="IPR030381">
    <property type="entry name" value="G_DYNAMIN_dom"/>
</dbReference>
<dbReference type="RefSeq" id="WP_038092188.1">
    <property type="nucleotide sequence ID" value="NZ_JHEG04000002.1"/>
</dbReference>
<keyword evidence="6 7" id="KW-0472">Membrane</keyword>
<name>A0A0C1R8I7_9CYAN</name>
<keyword evidence="4" id="KW-0175">Coiled coil</keyword>
<dbReference type="PANTHER" id="PTHR10465">
    <property type="entry name" value="TRANSMEMBRANE GTPASE FZO1"/>
    <property type="match status" value="1"/>
</dbReference>
<dbReference type="PANTHER" id="PTHR10465:SF0">
    <property type="entry name" value="SARCALUMENIN"/>
    <property type="match status" value="1"/>
</dbReference>
<keyword evidence="11" id="KW-1185">Reference proteome</keyword>
<evidence type="ECO:0000256" key="5">
    <source>
        <dbReference type="ARBA" id="ARBA00023134"/>
    </source>
</evidence>
<dbReference type="SUPFAM" id="SSF52540">
    <property type="entry name" value="P-loop containing nucleoside triphosphate hydrolases"/>
    <property type="match status" value="1"/>
</dbReference>
<dbReference type="Pfam" id="PF21808">
    <property type="entry name" value="Dynamin-like_hel_bact"/>
    <property type="match status" value="1"/>
</dbReference>